<reference evidence="2 3" key="1">
    <citation type="submission" date="2018-03" db="EMBL/GenBank/DDBJ databases">
        <authorList>
            <person name="Keele B.F."/>
        </authorList>
    </citation>
    <scope>NUCLEOTIDE SEQUENCE [LARGE SCALE GENOMIC DNA]</scope>
    <source>
        <strain evidence="2 3">YL28-9</strain>
    </source>
</reference>
<dbReference type="GO" id="GO:0008703">
    <property type="term" value="F:5-amino-6-(5-phosphoribosylamino)uracil reductase activity"/>
    <property type="evidence" value="ECO:0007669"/>
    <property type="project" value="InterPro"/>
</dbReference>
<sequence length="189" mass="21055">MRKLKLQVQMTIDGFIGGPDGEMDWMTLPWSKDITEYVDDITQPIACIVLGRKLAEGFIPYWTSVAADPHHPEMYAGKKFTETPKIVFTKTLQESPWAYTTVSAGDVATEIGQLKSREGGDIMAYGGRQFVASLLRAQLVDELNLFVNPTAIGRGQAIFAELEGYAAFSLQQVIRFDCGIVLLQYVKRN</sequence>
<dbReference type="InterPro" id="IPR002734">
    <property type="entry name" value="RibDG_C"/>
</dbReference>
<gene>
    <name evidence="2" type="ORF">C7T94_05325</name>
</gene>
<comment type="caution">
    <text evidence="2">The sequence shown here is derived from an EMBL/GenBank/DDBJ whole genome shotgun (WGS) entry which is preliminary data.</text>
</comment>
<evidence type="ECO:0000313" key="2">
    <source>
        <dbReference type="EMBL" id="PST84151.1"/>
    </source>
</evidence>
<proteinExistence type="predicted"/>
<dbReference type="Proteomes" id="UP000240912">
    <property type="component" value="Unassembled WGS sequence"/>
</dbReference>
<dbReference type="OrthoDB" id="195113at2"/>
<dbReference type="InterPro" id="IPR024072">
    <property type="entry name" value="DHFR-like_dom_sf"/>
</dbReference>
<dbReference type="EMBL" id="PYLS01000004">
    <property type="protein sequence ID" value="PST84151.1"/>
    <property type="molecule type" value="Genomic_DNA"/>
</dbReference>
<name>A0A2T3HP43_9SPHI</name>
<dbReference type="InterPro" id="IPR050765">
    <property type="entry name" value="Riboflavin_Biosynth_HTPR"/>
</dbReference>
<dbReference type="SUPFAM" id="SSF53597">
    <property type="entry name" value="Dihydrofolate reductase-like"/>
    <property type="match status" value="1"/>
</dbReference>
<dbReference type="GO" id="GO:0009231">
    <property type="term" value="P:riboflavin biosynthetic process"/>
    <property type="evidence" value="ECO:0007669"/>
    <property type="project" value="InterPro"/>
</dbReference>
<dbReference type="RefSeq" id="WP_107214249.1">
    <property type="nucleotide sequence ID" value="NZ_KZ686268.1"/>
</dbReference>
<accession>A0A2T3HP43</accession>
<feature type="domain" description="Bacterial bifunctional deaminase-reductase C-terminal" evidence="1">
    <location>
        <begin position="3"/>
        <end position="182"/>
    </location>
</feature>
<evidence type="ECO:0000313" key="3">
    <source>
        <dbReference type="Proteomes" id="UP000240912"/>
    </source>
</evidence>
<organism evidence="2 3">
    <name type="scientific">Pedobacter yulinensis</name>
    <dbReference type="NCBI Taxonomy" id="2126353"/>
    <lineage>
        <taxon>Bacteria</taxon>
        <taxon>Pseudomonadati</taxon>
        <taxon>Bacteroidota</taxon>
        <taxon>Sphingobacteriia</taxon>
        <taxon>Sphingobacteriales</taxon>
        <taxon>Sphingobacteriaceae</taxon>
        <taxon>Pedobacter</taxon>
    </lineage>
</organism>
<keyword evidence="3" id="KW-1185">Reference proteome</keyword>
<dbReference type="PANTHER" id="PTHR38011:SF11">
    <property type="entry name" value="2,5-DIAMINO-6-RIBOSYLAMINO-4(3H)-PYRIMIDINONE 5'-PHOSPHATE REDUCTASE"/>
    <property type="match status" value="1"/>
</dbReference>
<dbReference type="PANTHER" id="PTHR38011">
    <property type="entry name" value="DIHYDROFOLATE REDUCTASE FAMILY PROTEIN (AFU_ORTHOLOGUE AFUA_8G06820)"/>
    <property type="match status" value="1"/>
</dbReference>
<protein>
    <submittedName>
        <fullName evidence="2">Deaminase</fullName>
    </submittedName>
</protein>
<evidence type="ECO:0000259" key="1">
    <source>
        <dbReference type="Pfam" id="PF01872"/>
    </source>
</evidence>
<dbReference type="AlphaFoldDB" id="A0A2T3HP43"/>
<dbReference type="Gene3D" id="3.40.430.10">
    <property type="entry name" value="Dihydrofolate Reductase, subunit A"/>
    <property type="match status" value="1"/>
</dbReference>
<dbReference type="Pfam" id="PF01872">
    <property type="entry name" value="RibD_C"/>
    <property type="match status" value="1"/>
</dbReference>